<organism evidence="2 3">
    <name type="scientific">Gloeophyllum trabeum (strain ATCC 11539 / FP-39264 / Madison 617)</name>
    <name type="common">Brown rot fungus</name>
    <dbReference type="NCBI Taxonomy" id="670483"/>
    <lineage>
        <taxon>Eukaryota</taxon>
        <taxon>Fungi</taxon>
        <taxon>Dikarya</taxon>
        <taxon>Basidiomycota</taxon>
        <taxon>Agaricomycotina</taxon>
        <taxon>Agaricomycetes</taxon>
        <taxon>Gloeophyllales</taxon>
        <taxon>Gloeophyllaceae</taxon>
        <taxon>Gloeophyllum</taxon>
    </lineage>
</organism>
<name>S7RFQ8_GLOTA</name>
<reference evidence="2 3" key="1">
    <citation type="journal article" date="2012" name="Science">
        <title>The Paleozoic origin of enzymatic lignin decomposition reconstructed from 31 fungal genomes.</title>
        <authorList>
            <person name="Floudas D."/>
            <person name="Binder M."/>
            <person name="Riley R."/>
            <person name="Barry K."/>
            <person name="Blanchette R.A."/>
            <person name="Henrissat B."/>
            <person name="Martinez A.T."/>
            <person name="Otillar R."/>
            <person name="Spatafora J.W."/>
            <person name="Yadav J.S."/>
            <person name="Aerts A."/>
            <person name="Benoit I."/>
            <person name="Boyd A."/>
            <person name="Carlson A."/>
            <person name="Copeland A."/>
            <person name="Coutinho P.M."/>
            <person name="de Vries R.P."/>
            <person name="Ferreira P."/>
            <person name="Findley K."/>
            <person name="Foster B."/>
            <person name="Gaskell J."/>
            <person name="Glotzer D."/>
            <person name="Gorecki P."/>
            <person name="Heitman J."/>
            <person name="Hesse C."/>
            <person name="Hori C."/>
            <person name="Igarashi K."/>
            <person name="Jurgens J.A."/>
            <person name="Kallen N."/>
            <person name="Kersten P."/>
            <person name="Kohler A."/>
            <person name="Kuees U."/>
            <person name="Kumar T.K.A."/>
            <person name="Kuo A."/>
            <person name="LaButti K."/>
            <person name="Larrondo L.F."/>
            <person name="Lindquist E."/>
            <person name="Ling A."/>
            <person name="Lombard V."/>
            <person name="Lucas S."/>
            <person name="Lundell T."/>
            <person name="Martin R."/>
            <person name="McLaughlin D.J."/>
            <person name="Morgenstern I."/>
            <person name="Morin E."/>
            <person name="Murat C."/>
            <person name="Nagy L.G."/>
            <person name="Nolan M."/>
            <person name="Ohm R.A."/>
            <person name="Patyshakuliyeva A."/>
            <person name="Rokas A."/>
            <person name="Ruiz-Duenas F.J."/>
            <person name="Sabat G."/>
            <person name="Salamov A."/>
            <person name="Samejima M."/>
            <person name="Schmutz J."/>
            <person name="Slot J.C."/>
            <person name="St John F."/>
            <person name="Stenlid J."/>
            <person name="Sun H."/>
            <person name="Sun S."/>
            <person name="Syed K."/>
            <person name="Tsang A."/>
            <person name="Wiebenga A."/>
            <person name="Young D."/>
            <person name="Pisabarro A."/>
            <person name="Eastwood D.C."/>
            <person name="Martin F."/>
            <person name="Cullen D."/>
            <person name="Grigoriev I.V."/>
            <person name="Hibbett D.S."/>
        </authorList>
    </citation>
    <scope>NUCLEOTIDE SEQUENCE [LARGE SCALE GENOMIC DNA]</scope>
    <source>
        <strain evidence="2 3">ATCC 11539</strain>
    </source>
</reference>
<dbReference type="OMA" id="SIWHYAL"/>
<dbReference type="SMART" id="SM00256">
    <property type="entry name" value="FBOX"/>
    <property type="match status" value="1"/>
</dbReference>
<dbReference type="PROSITE" id="PS50181">
    <property type="entry name" value="FBOX"/>
    <property type="match status" value="1"/>
</dbReference>
<dbReference type="AlphaFoldDB" id="S7RFQ8"/>
<proteinExistence type="predicted"/>
<accession>S7RFQ8</accession>
<evidence type="ECO:0000313" key="2">
    <source>
        <dbReference type="EMBL" id="EPQ53010.1"/>
    </source>
</evidence>
<dbReference type="KEGG" id="gtr:GLOTRDRAFT_139967"/>
<dbReference type="RefSeq" id="XP_007868324.1">
    <property type="nucleotide sequence ID" value="XM_007870133.1"/>
</dbReference>
<dbReference type="GeneID" id="19304398"/>
<keyword evidence="3" id="KW-1185">Reference proteome</keyword>
<feature type="domain" description="F-box" evidence="1">
    <location>
        <begin position="1"/>
        <end position="45"/>
    </location>
</feature>
<dbReference type="Gene3D" id="1.20.1280.50">
    <property type="match status" value="1"/>
</dbReference>
<dbReference type="EMBL" id="KB469306">
    <property type="protein sequence ID" value="EPQ53010.1"/>
    <property type="molecule type" value="Genomic_DNA"/>
</dbReference>
<evidence type="ECO:0000313" key="3">
    <source>
        <dbReference type="Proteomes" id="UP000030669"/>
    </source>
</evidence>
<dbReference type="InterPro" id="IPR001810">
    <property type="entry name" value="F-box_dom"/>
</dbReference>
<gene>
    <name evidence="2" type="ORF">GLOTRDRAFT_139967</name>
</gene>
<dbReference type="Pfam" id="PF12937">
    <property type="entry name" value="F-box-like"/>
    <property type="match status" value="1"/>
</dbReference>
<evidence type="ECO:0000259" key="1">
    <source>
        <dbReference type="PROSITE" id="PS50181"/>
    </source>
</evidence>
<dbReference type="InterPro" id="IPR036047">
    <property type="entry name" value="F-box-like_dom_sf"/>
</dbReference>
<dbReference type="Proteomes" id="UP000030669">
    <property type="component" value="Unassembled WGS sequence"/>
</dbReference>
<dbReference type="HOGENOM" id="CLU_047432_0_0_1"/>
<dbReference type="SUPFAM" id="SSF81383">
    <property type="entry name" value="F-box domain"/>
    <property type="match status" value="1"/>
</dbReference>
<protein>
    <recommendedName>
        <fullName evidence="1">F-box domain-containing protein</fullName>
    </recommendedName>
</protein>
<dbReference type="OrthoDB" id="3268567at2759"/>
<sequence length="453" mass="49514">MLATLPYELVLDILRGLSVQDLLNVRRTCKELHVVTQDSALWNHVLSGILSLPLSCAVQIGRSLWHAPPCRRAVIAARVDKNWHDTNIIPRHIRFLPTAPGLEDVVLLPGGEWLVSLYHDGSLELQAVNGCPHAFRLATGMNPADLTSQGSRAYMSPAGDIMLVYALHTGVHVYRVNLSSTNNTVELVDDVPAAALPGFQYTGSVFVGGNIMVLLYMDPRGLSYLDIRSIPENHDSSVRQARMHIAIEPDDAIFAGFCTVQIISPDRLVLSTYRRIYMYAIPQLTASPPDSLHDAALTEPIWSEPLHAVHPGETSACYGSPVAWNGPRGRHTGALMLWRPCRVFVLEPSADLCSCALKSYPAPYGAQHVVSGVRRGCYTTNFPRDGLLVNLYTFTDVDDGAKRPAVSSFSLGPGAGNVNVLGSSLDEWSGRICLHIEDSSWVRSTYTVLVDVA</sequence>